<evidence type="ECO:0000256" key="1">
    <source>
        <dbReference type="SAM" id="MobiDB-lite"/>
    </source>
</evidence>
<feature type="compositionally biased region" description="Basic and acidic residues" evidence="1">
    <location>
        <begin position="110"/>
        <end position="125"/>
    </location>
</feature>
<feature type="compositionally biased region" description="Polar residues" evidence="1">
    <location>
        <begin position="94"/>
        <end position="107"/>
    </location>
</feature>
<feature type="region of interest" description="Disordered" evidence="1">
    <location>
        <begin position="91"/>
        <end position="125"/>
    </location>
</feature>
<sequence>MKTIIAIAAGCLAIGLSMTSCSEKQIKNKEVSELNEKKSKSELIQLESEVERKLERLEHLKQNAEGLEKSRLEIKVDELKEQKAQIKKMLAELKNSSDFNQSTSNDSSQEETKEQKNKDGESLKT</sequence>
<evidence type="ECO:0000313" key="3">
    <source>
        <dbReference type="Proteomes" id="UP000184609"/>
    </source>
</evidence>
<organism evidence="2 3">
    <name type="scientific">Algoriphagus zhangzhouensis</name>
    <dbReference type="NCBI Taxonomy" id="1073327"/>
    <lineage>
        <taxon>Bacteria</taxon>
        <taxon>Pseudomonadati</taxon>
        <taxon>Bacteroidota</taxon>
        <taxon>Cytophagia</taxon>
        <taxon>Cytophagales</taxon>
        <taxon>Cyclobacteriaceae</taxon>
        <taxon>Algoriphagus</taxon>
    </lineage>
</organism>
<dbReference type="EMBL" id="FRXN01000002">
    <property type="protein sequence ID" value="SHO61562.1"/>
    <property type="molecule type" value="Genomic_DNA"/>
</dbReference>
<accession>A0A1M7Z9U0</accession>
<proteinExistence type="predicted"/>
<dbReference type="RefSeq" id="WP_073571090.1">
    <property type="nucleotide sequence ID" value="NZ_FRXN01000002.1"/>
</dbReference>
<gene>
    <name evidence="2" type="ORF">SAMN04488108_1423</name>
</gene>
<protein>
    <recommendedName>
        <fullName evidence="4">Lipoprotein</fullName>
    </recommendedName>
</protein>
<dbReference type="PROSITE" id="PS51257">
    <property type="entry name" value="PROKAR_LIPOPROTEIN"/>
    <property type="match status" value="1"/>
</dbReference>
<name>A0A1M7Z9U0_9BACT</name>
<dbReference type="Proteomes" id="UP000184609">
    <property type="component" value="Unassembled WGS sequence"/>
</dbReference>
<evidence type="ECO:0000313" key="2">
    <source>
        <dbReference type="EMBL" id="SHO61562.1"/>
    </source>
</evidence>
<keyword evidence="3" id="KW-1185">Reference proteome</keyword>
<dbReference type="AlphaFoldDB" id="A0A1M7Z9U0"/>
<reference evidence="3" key="1">
    <citation type="submission" date="2016-12" db="EMBL/GenBank/DDBJ databases">
        <authorList>
            <person name="Varghese N."/>
            <person name="Submissions S."/>
        </authorList>
    </citation>
    <scope>NUCLEOTIDE SEQUENCE [LARGE SCALE GENOMIC DNA]</scope>
    <source>
        <strain evidence="3">DSM 25035</strain>
    </source>
</reference>
<evidence type="ECO:0008006" key="4">
    <source>
        <dbReference type="Google" id="ProtNLM"/>
    </source>
</evidence>